<keyword evidence="5 9" id="KW-0798">TonB box</keyword>
<evidence type="ECO:0000259" key="12">
    <source>
        <dbReference type="Pfam" id="PF07715"/>
    </source>
</evidence>
<dbReference type="Pfam" id="PF00593">
    <property type="entry name" value="TonB_dep_Rec_b-barrel"/>
    <property type="match status" value="1"/>
</dbReference>
<evidence type="ECO:0000256" key="2">
    <source>
        <dbReference type="ARBA" id="ARBA00022448"/>
    </source>
</evidence>
<keyword evidence="4 8" id="KW-0812">Transmembrane</keyword>
<dbReference type="InterPro" id="IPR000531">
    <property type="entry name" value="Beta-barrel_TonB"/>
</dbReference>
<dbReference type="SUPFAM" id="SSF49464">
    <property type="entry name" value="Carboxypeptidase regulatory domain-like"/>
    <property type="match status" value="1"/>
</dbReference>
<dbReference type="Gene3D" id="2.40.170.20">
    <property type="entry name" value="TonB-dependent receptor, beta-barrel domain"/>
    <property type="match status" value="1"/>
</dbReference>
<dbReference type="GO" id="GO:0009279">
    <property type="term" value="C:cell outer membrane"/>
    <property type="evidence" value="ECO:0007669"/>
    <property type="project" value="UniProtKB-SubCell"/>
</dbReference>
<organism evidence="13 14">
    <name type="scientific">Ulvibacterium marinum</name>
    <dbReference type="NCBI Taxonomy" id="2419782"/>
    <lineage>
        <taxon>Bacteria</taxon>
        <taxon>Pseudomonadati</taxon>
        <taxon>Bacteroidota</taxon>
        <taxon>Flavobacteriia</taxon>
        <taxon>Flavobacteriales</taxon>
        <taxon>Flavobacteriaceae</taxon>
        <taxon>Ulvibacterium</taxon>
    </lineage>
</organism>
<dbReference type="Gene3D" id="2.60.40.1120">
    <property type="entry name" value="Carboxypeptidase-like, regulatory domain"/>
    <property type="match status" value="1"/>
</dbReference>
<protein>
    <submittedName>
        <fullName evidence="13">SusC/RagA family TonB-linked outer membrane protein</fullName>
    </submittedName>
</protein>
<evidence type="ECO:0000256" key="8">
    <source>
        <dbReference type="PROSITE-ProRule" id="PRU01360"/>
    </source>
</evidence>
<dbReference type="OrthoDB" id="9768177at2"/>
<dbReference type="EMBL" id="RBCJ01000001">
    <property type="protein sequence ID" value="RKN83268.1"/>
    <property type="molecule type" value="Genomic_DNA"/>
</dbReference>
<dbReference type="InterPro" id="IPR023996">
    <property type="entry name" value="TonB-dep_OMP_SusC/RagA"/>
</dbReference>
<dbReference type="Gene3D" id="2.170.130.10">
    <property type="entry name" value="TonB-dependent receptor, plug domain"/>
    <property type="match status" value="1"/>
</dbReference>
<keyword evidence="6 8" id="KW-0472">Membrane</keyword>
<evidence type="ECO:0000313" key="13">
    <source>
        <dbReference type="EMBL" id="RKN83268.1"/>
    </source>
</evidence>
<feature type="signal peptide" evidence="10">
    <location>
        <begin position="1"/>
        <end position="23"/>
    </location>
</feature>
<keyword evidence="2 8" id="KW-0813">Transport</keyword>
<keyword evidence="7 8" id="KW-0998">Cell outer membrane</keyword>
<dbReference type="InterPro" id="IPR036942">
    <property type="entry name" value="Beta-barrel_TonB_sf"/>
</dbReference>
<keyword evidence="14" id="KW-1185">Reference proteome</keyword>
<evidence type="ECO:0000256" key="6">
    <source>
        <dbReference type="ARBA" id="ARBA00023136"/>
    </source>
</evidence>
<dbReference type="Pfam" id="PF13715">
    <property type="entry name" value="CarbopepD_reg_2"/>
    <property type="match status" value="1"/>
</dbReference>
<accession>A0A3B0CEJ0</accession>
<feature type="domain" description="TonB-dependent receptor-like beta-barrel" evidence="11">
    <location>
        <begin position="410"/>
        <end position="940"/>
    </location>
</feature>
<dbReference type="InterPro" id="IPR008969">
    <property type="entry name" value="CarboxyPept-like_regulatory"/>
</dbReference>
<dbReference type="InterPro" id="IPR037066">
    <property type="entry name" value="Plug_dom_sf"/>
</dbReference>
<evidence type="ECO:0000256" key="10">
    <source>
        <dbReference type="SAM" id="SignalP"/>
    </source>
</evidence>
<dbReference type="RefSeq" id="WP_120710475.1">
    <property type="nucleotide sequence ID" value="NZ_RBCJ01000001.1"/>
</dbReference>
<comment type="subcellular location">
    <subcellularLocation>
        <location evidence="1 8">Cell outer membrane</location>
        <topology evidence="1 8">Multi-pass membrane protein</topology>
    </subcellularLocation>
</comment>
<dbReference type="InterPro" id="IPR012910">
    <property type="entry name" value="Plug_dom"/>
</dbReference>
<comment type="caution">
    <text evidence="13">The sequence shown here is derived from an EMBL/GenBank/DDBJ whole genome shotgun (WGS) entry which is preliminary data.</text>
</comment>
<evidence type="ECO:0000256" key="5">
    <source>
        <dbReference type="ARBA" id="ARBA00023077"/>
    </source>
</evidence>
<evidence type="ECO:0000256" key="7">
    <source>
        <dbReference type="ARBA" id="ARBA00023237"/>
    </source>
</evidence>
<dbReference type="SUPFAM" id="SSF56935">
    <property type="entry name" value="Porins"/>
    <property type="match status" value="1"/>
</dbReference>
<evidence type="ECO:0000256" key="1">
    <source>
        <dbReference type="ARBA" id="ARBA00004571"/>
    </source>
</evidence>
<gene>
    <name evidence="13" type="ORF">D7Z94_05415</name>
</gene>
<name>A0A3B0CEJ0_9FLAO</name>
<evidence type="ECO:0000259" key="11">
    <source>
        <dbReference type="Pfam" id="PF00593"/>
    </source>
</evidence>
<dbReference type="NCBIfam" id="TIGR04057">
    <property type="entry name" value="SusC_RagA_signa"/>
    <property type="match status" value="1"/>
</dbReference>
<evidence type="ECO:0000256" key="4">
    <source>
        <dbReference type="ARBA" id="ARBA00022692"/>
    </source>
</evidence>
<dbReference type="AlphaFoldDB" id="A0A3B0CEJ0"/>
<dbReference type="Proteomes" id="UP000276603">
    <property type="component" value="Unassembled WGS sequence"/>
</dbReference>
<dbReference type="PROSITE" id="PS52016">
    <property type="entry name" value="TONB_DEPENDENT_REC_3"/>
    <property type="match status" value="1"/>
</dbReference>
<feature type="domain" description="TonB-dependent receptor plug" evidence="12">
    <location>
        <begin position="114"/>
        <end position="220"/>
    </location>
</feature>
<dbReference type="NCBIfam" id="TIGR04056">
    <property type="entry name" value="OMP_RagA_SusC"/>
    <property type="match status" value="1"/>
</dbReference>
<keyword evidence="3 8" id="KW-1134">Transmembrane beta strand</keyword>
<keyword evidence="10" id="KW-0732">Signal</keyword>
<comment type="similarity">
    <text evidence="8 9">Belongs to the TonB-dependent receptor family.</text>
</comment>
<dbReference type="InterPro" id="IPR023997">
    <property type="entry name" value="TonB-dep_OMP_SusC/RagA_CS"/>
</dbReference>
<evidence type="ECO:0000256" key="9">
    <source>
        <dbReference type="RuleBase" id="RU003357"/>
    </source>
</evidence>
<dbReference type="InterPro" id="IPR039426">
    <property type="entry name" value="TonB-dep_rcpt-like"/>
</dbReference>
<proteinExistence type="inferred from homology"/>
<evidence type="ECO:0000313" key="14">
    <source>
        <dbReference type="Proteomes" id="UP000276603"/>
    </source>
</evidence>
<feature type="chain" id="PRO_5017372521" evidence="10">
    <location>
        <begin position="24"/>
        <end position="1006"/>
    </location>
</feature>
<reference evidence="13 14" key="1">
    <citation type="submission" date="2018-10" db="EMBL/GenBank/DDBJ databases">
        <title>Ulvibacterium marinum gen. nov., sp. nov., a novel marine bacterium of the family Flavobacteriaceae, isolated from a culture of the green alga Ulva prolifera.</title>
        <authorList>
            <person name="Zhang Z."/>
        </authorList>
    </citation>
    <scope>NUCLEOTIDE SEQUENCE [LARGE SCALE GENOMIC DNA]</scope>
    <source>
        <strain evidence="13 14">CCMM003</strain>
    </source>
</reference>
<sequence length="1006" mass="109356">MKITLLRSLVMAGALLCFGLSQAQEVSGTVSDAVGPLPGASVVVKGTTNGTQTDFDGNYTIDGLDDDAILVFSYIGYSNQEIPVAGQATIDVVLQEDAQALDEVVIVGYGSQAKKEITSSVVSVSTEDFNQGVVQEPTQLLQGKVAGLSVVNRGGNPNQEPVIRLRGISTVGGNQQPLVVIDGILGGSLNSVDPADIENITVLKDGSAAAIYGSRGSAGVIVVTTKRGKAGQPLRVSYNGQLGVSTIANQIEIMDRGEFLAVGGNDLGSDTDWRDEVTQTGIAQVHNIAASGGGESFNYRVAANIRDTDNILINSGFQQFNFRTNFTGLLFDDKLKIDVNAAFTQRDSQIGFNEALRYATSYNPTAPVFGDDAPFPFNSAQFGGYFETLGLFDSFNPVAIAELNRNDRFATTLNYGVNLNYRVTDNLTVNLNYAAQNIKEDANIYYPTTGYWRGNALSPTRRGRADFGNLERRFRLLEGYAAYTNSFADKFNFTVTAGYSFQENDFNYNYFQIGDFPPGVDFDFSNNISAAQDLLEAGRIEADSGREDGDRIIRFFGRVNMTFDDAIYFDASISREGSSRFGTENQWGIFPAVGAGADLNKYLELPNVNLLKVRAGWGLTGAIPPAVGLYQQIFNVQNGVDGQSGAATTQDNGRAANPDLKWEEKSEFNFGVEFAMDRFGATADYFIRDIRDFVTFANVDAAEFNGFSQRWQNSGQLGVTGFELSANYDVIRNDKLTYNTGVIFTQNKNTLEENPQGDQVDGNLGSPGQNNTNVIRIKEGEEVGQIWGPVFSGNVDANGTPILLDINGDGELVTGQGSALDDNADFRVLGTGIPDFEIGWTNQVTFGNWDANVFFRAVVGHSLVNSFRAFYEPIIGSQASYNFVNTKLQRDDIRTAQFSDYYVEKADFLRLDNMSIGYNFDLKETSYIKGLRLSLAAQNLFTITGYSGVDPEPSLQDGGLPAGELLGDDPTDQIDEIQANPLIAGIERREAYFTSTTITLGLNVNF</sequence>
<dbReference type="Pfam" id="PF07715">
    <property type="entry name" value="Plug"/>
    <property type="match status" value="1"/>
</dbReference>
<evidence type="ECO:0000256" key="3">
    <source>
        <dbReference type="ARBA" id="ARBA00022452"/>
    </source>
</evidence>